<protein>
    <submittedName>
        <fullName evidence="3">Uncharacterized protein</fullName>
    </submittedName>
</protein>
<organism evidence="3 4">
    <name type="scientific">Marasmius tenuissimus</name>
    <dbReference type="NCBI Taxonomy" id="585030"/>
    <lineage>
        <taxon>Eukaryota</taxon>
        <taxon>Fungi</taxon>
        <taxon>Dikarya</taxon>
        <taxon>Basidiomycota</taxon>
        <taxon>Agaricomycotina</taxon>
        <taxon>Agaricomycetes</taxon>
        <taxon>Agaricomycetidae</taxon>
        <taxon>Agaricales</taxon>
        <taxon>Marasmiineae</taxon>
        <taxon>Marasmiaceae</taxon>
        <taxon>Marasmius</taxon>
    </lineage>
</organism>
<dbReference type="EMBL" id="JBBXMP010000090">
    <property type="protein sequence ID" value="KAL0063015.1"/>
    <property type="molecule type" value="Genomic_DNA"/>
</dbReference>
<accession>A0ABR2ZMX7</accession>
<feature type="compositionally biased region" description="Gly residues" evidence="2">
    <location>
        <begin position="81"/>
        <end position="91"/>
    </location>
</feature>
<evidence type="ECO:0000256" key="2">
    <source>
        <dbReference type="SAM" id="MobiDB-lite"/>
    </source>
</evidence>
<feature type="region of interest" description="Disordered" evidence="2">
    <location>
        <begin position="70"/>
        <end position="93"/>
    </location>
</feature>
<feature type="compositionally biased region" description="Polar residues" evidence="2">
    <location>
        <begin position="20"/>
        <end position="39"/>
    </location>
</feature>
<proteinExistence type="predicted"/>
<dbReference type="Gene3D" id="1.20.5.340">
    <property type="match status" value="1"/>
</dbReference>
<name>A0ABR2ZMX7_9AGAR</name>
<comment type="caution">
    <text evidence="3">The sequence shown here is derived from an EMBL/GenBank/DDBJ whole genome shotgun (WGS) entry which is preliminary data.</text>
</comment>
<reference evidence="3 4" key="1">
    <citation type="submission" date="2024-05" db="EMBL/GenBank/DDBJ databases">
        <title>A draft genome resource for the thread blight pathogen Marasmius tenuissimus strain MS-2.</title>
        <authorList>
            <person name="Yulfo-Soto G.E."/>
            <person name="Baruah I.K."/>
            <person name="Amoako-Attah I."/>
            <person name="Bukari Y."/>
            <person name="Meinhardt L.W."/>
            <person name="Bailey B.A."/>
            <person name="Cohen S.P."/>
        </authorList>
    </citation>
    <scope>NUCLEOTIDE SEQUENCE [LARGE SCALE GENOMIC DNA]</scope>
    <source>
        <strain evidence="3 4">MS-2</strain>
    </source>
</reference>
<feature type="compositionally biased region" description="Low complexity" evidence="2">
    <location>
        <begin position="1"/>
        <end position="12"/>
    </location>
</feature>
<keyword evidence="1" id="KW-0175">Coiled coil</keyword>
<evidence type="ECO:0000313" key="3">
    <source>
        <dbReference type="EMBL" id="KAL0063015.1"/>
    </source>
</evidence>
<feature type="coiled-coil region" evidence="1">
    <location>
        <begin position="198"/>
        <end position="225"/>
    </location>
</feature>
<dbReference type="Proteomes" id="UP001437256">
    <property type="component" value="Unassembled WGS sequence"/>
</dbReference>
<keyword evidence="4" id="KW-1185">Reference proteome</keyword>
<evidence type="ECO:0000313" key="4">
    <source>
        <dbReference type="Proteomes" id="UP001437256"/>
    </source>
</evidence>
<gene>
    <name evidence="3" type="ORF">AAF712_010146</name>
</gene>
<feature type="region of interest" description="Disordered" evidence="2">
    <location>
        <begin position="1"/>
        <end position="50"/>
    </location>
</feature>
<evidence type="ECO:0000256" key="1">
    <source>
        <dbReference type="SAM" id="Coils"/>
    </source>
</evidence>
<sequence length="283" mass="30827">MSRSPSPTSNSSDAVLVCPPNQSRQHTSFPVASQGNNIPSPVCDQPDNDKAPLEKVLDAASSIVVAGNGKSAIPERSGSVKKGGWGKGGSTWGSWGVGKWAPKDYEFSEERPKVTSLAIKQDGWGTDESHFVWRSNTTGHRHVTHFTRSDLSTTLVPEGPEKPSALDDVATPEWARAQLIKSLREAQESGIPGPVFTLSQVAHRLADVRAQLSQLESKLSDHTNKITDMGVKQVQLRDEAAELDDKIYGMRGRTSELETAVREMLEVEKDLKDLQAIALTYSQ</sequence>